<reference evidence="1 2" key="1">
    <citation type="submission" date="2021-03" db="EMBL/GenBank/DDBJ databases">
        <title>Genomic Encyclopedia of Type Strains, Phase IV (KMG-IV): sequencing the most valuable type-strain genomes for metagenomic binning, comparative biology and taxonomic classification.</title>
        <authorList>
            <person name="Goeker M."/>
        </authorList>
    </citation>
    <scope>NUCLEOTIDE SEQUENCE [LARGE SCALE GENOMIC DNA]</scope>
    <source>
        <strain evidence="1 2">DSM 101872</strain>
    </source>
</reference>
<accession>A0ABS4MFF2</accession>
<gene>
    <name evidence="1" type="ORF">J2Z60_001274</name>
</gene>
<dbReference type="Proteomes" id="UP001519292">
    <property type="component" value="Unassembled WGS sequence"/>
</dbReference>
<comment type="caution">
    <text evidence="1">The sequence shown here is derived from an EMBL/GenBank/DDBJ whole genome shotgun (WGS) entry which is preliminary data.</text>
</comment>
<dbReference type="EMBL" id="JAGGLU010000006">
    <property type="protein sequence ID" value="MBP2058097.1"/>
    <property type="molecule type" value="Genomic_DNA"/>
</dbReference>
<organism evidence="1 2">
    <name type="scientific">Lactobacillus colini</name>
    <dbReference type="NCBI Taxonomy" id="1819254"/>
    <lineage>
        <taxon>Bacteria</taxon>
        <taxon>Bacillati</taxon>
        <taxon>Bacillota</taxon>
        <taxon>Bacilli</taxon>
        <taxon>Lactobacillales</taxon>
        <taxon>Lactobacillaceae</taxon>
        <taxon>Lactobacillus</taxon>
    </lineage>
</organism>
<name>A0ABS4MFF2_9LACO</name>
<sequence>MQLNIYAKVAPLLKEQKFDIDIDKFIEYLSKYKSGNWIFPNVIHRELHIDVIKVYEVLDFLTKENFLEEYLRIRCPRCQQNAGYNFRTISDVPKFLGCLNCDFEIVNPLDHAIVIFKVR</sequence>
<protein>
    <submittedName>
        <fullName evidence="1">Uncharacterized protein</fullName>
    </submittedName>
</protein>
<dbReference type="RefSeq" id="WP_209686844.1">
    <property type="nucleotide sequence ID" value="NZ_JAGGLU010000006.1"/>
</dbReference>
<evidence type="ECO:0000313" key="1">
    <source>
        <dbReference type="EMBL" id="MBP2058097.1"/>
    </source>
</evidence>
<evidence type="ECO:0000313" key="2">
    <source>
        <dbReference type="Proteomes" id="UP001519292"/>
    </source>
</evidence>
<keyword evidence="2" id="KW-1185">Reference proteome</keyword>
<proteinExistence type="predicted"/>